<dbReference type="EMBL" id="WIVX01000124">
    <property type="protein sequence ID" value="MQU33721.1"/>
    <property type="molecule type" value="Genomic_DNA"/>
</dbReference>
<reference evidence="2 3" key="1">
    <citation type="submission" date="2019-10" db="EMBL/GenBank/DDBJ databases">
        <title>Evaluation of single-gene subtyping targets for Pseudomonas.</title>
        <authorList>
            <person name="Reichler S.J."/>
            <person name="Orsi R.H."/>
            <person name="Wiedmann M."/>
            <person name="Martin N.H."/>
            <person name="Murphy S.I."/>
        </authorList>
    </citation>
    <scope>NUCLEOTIDE SEQUENCE [LARGE SCALE GENOMIC DNA]</scope>
    <source>
        <strain evidence="2 3">FSL R10-2107</strain>
    </source>
</reference>
<evidence type="ECO:0000256" key="1">
    <source>
        <dbReference type="SAM" id="MobiDB-lite"/>
    </source>
</evidence>
<accession>A0A7X1YBI6</accession>
<name>A0A7X1YBI6_9PSED</name>
<gene>
    <name evidence="2" type="ORF">GHO30_20440</name>
</gene>
<protein>
    <submittedName>
        <fullName evidence="2">Uncharacterized protein</fullName>
    </submittedName>
</protein>
<feature type="region of interest" description="Disordered" evidence="1">
    <location>
        <begin position="272"/>
        <end position="304"/>
    </location>
</feature>
<feature type="compositionally biased region" description="Acidic residues" evidence="1">
    <location>
        <begin position="293"/>
        <end position="304"/>
    </location>
</feature>
<proteinExistence type="predicted"/>
<keyword evidence="3" id="KW-1185">Reference proteome</keyword>
<comment type="caution">
    <text evidence="2">The sequence shown here is derived from an EMBL/GenBank/DDBJ whole genome shotgun (WGS) entry which is preliminary data.</text>
</comment>
<dbReference type="AlphaFoldDB" id="A0A7X1YBI6"/>
<evidence type="ECO:0000313" key="3">
    <source>
        <dbReference type="Proteomes" id="UP000470186"/>
    </source>
</evidence>
<dbReference type="Proteomes" id="UP000470186">
    <property type="component" value="Unassembled WGS sequence"/>
</dbReference>
<organism evidence="2 3">
    <name type="scientific">Pseudomonas helleri</name>
    <dbReference type="NCBI Taxonomy" id="1608996"/>
    <lineage>
        <taxon>Bacteria</taxon>
        <taxon>Pseudomonadati</taxon>
        <taxon>Pseudomonadota</taxon>
        <taxon>Gammaproteobacteria</taxon>
        <taxon>Pseudomonadales</taxon>
        <taxon>Pseudomonadaceae</taxon>
        <taxon>Pseudomonas</taxon>
    </lineage>
</organism>
<dbReference type="RefSeq" id="WP_153351595.1">
    <property type="nucleotide sequence ID" value="NZ_WIVX01000124.1"/>
</dbReference>
<sequence>MNEIIQMPARESSGLTAAEVHRFSAVEIRQRVNLVQEVMQGIMKRETHYGTIPGTQKPTLYKPGAEVLCVTFRVAQEYRIEDLSAPGVARYRVTCVGRHQMTGVALGEGVGECSSSEEKYKWRGVICKAELDATPENLRRKKYYKNGNTADQIRTEPADLANTILKMACKRAMIAMTLNVTAASDIFTQDIEDLPEELRPQEQAQPSSQKPATVPHDPTLSAHWIAQAEAAATQEALTDVWKEGIAAINNTKDRTSYDLFKESVVACGVKLKGAKEAKPESESVADQQPEPPAAEEVEFEEVQE</sequence>
<evidence type="ECO:0000313" key="2">
    <source>
        <dbReference type="EMBL" id="MQU33721.1"/>
    </source>
</evidence>